<dbReference type="InterPro" id="IPR013249">
    <property type="entry name" value="RNA_pol_sigma70_r4_t2"/>
</dbReference>
<evidence type="ECO:0000256" key="7">
    <source>
        <dbReference type="SAM" id="MobiDB-lite"/>
    </source>
</evidence>
<organism evidence="10 11">
    <name type="scientific">Krasilnikovia cinnamomea</name>
    <dbReference type="NCBI Taxonomy" id="349313"/>
    <lineage>
        <taxon>Bacteria</taxon>
        <taxon>Bacillati</taxon>
        <taxon>Actinomycetota</taxon>
        <taxon>Actinomycetes</taxon>
        <taxon>Micromonosporales</taxon>
        <taxon>Micromonosporaceae</taxon>
        <taxon>Krasilnikovia</taxon>
    </lineage>
</organism>
<comment type="similarity">
    <text evidence="1">Belongs to the sigma-70 factor family. ECF subfamily.</text>
</comment>
<dbReference type="GO" id="GO:0016987">
    <property type="term" value="F:sigma factor activity"/>
    <property type="evidence" value="ECO:0007669"/>
    <property type="project" value="UniProtKB-KW"/>
</dbReference>
<evidence type="ECO:0000256" key="3">
    <source>
        <dbReference type="ARBA" id="ARBA00023015"/>
    </source>
</evidence>
<gene>
    <name evidence="10" type="ORF">EV385_6625</name>
</gene>
<dbReference type="Pfam" id="PF08281">
    <property type="entry name" value="Sigma70_r4_2"/>
    <property type="match status" value="3"/>
</dbReference>
<evidence type="ECO:0000313" key="11">
    <source>
        <dbReference type="Proteomes" id="UP000292564"/>
    </source>
</evidence>
<comment type="function">
    <text evidence="6">Sigma factors are initiation factors that promote the attachment of RNA polymerase to specific initiation sites and are then released. Sigma-S contributes to the protection against external stress, thus playing a role in cellular fitness and survival.</text>
</comment>
<feature type="region of interest" description="Disordered" evidence="7">
    <location>
        <begin position="408"/>
        <end position="428"/>
    </location>
</feature>
<proteinExistence type="inferred from homology"/>
<dbReference type="SUPFAM" id="SSF88659">
    <property type="entry name" value="Sigma3 and sigma4 domains of RNA polymerase sigma factors"/>
    <property type="match status" value="2"/>
</dbReference>
<keyword evidence="3" id="KW-0805">Transcription regulation</keyword>
<protein>
    <recommendedName>
        <fullName evidence="2">RNA polymerase sigma factor SigS</fullName>
    </recommendedName>
</protein>
<keyword evidence="11" id="KW-1185">Reference proteome</keyword>
<name>A0A4Q7Z923_9ACTN</name>
<feature type="compositionally biased region" description="Basic and acidic residues" evidence="7">
    <location>
        <begin position="78"/>
        <end position="93"/>
    </location>
</feature>
<dbReference type="SUPFAM" id="SSF88946">
    <property type="entry name" value="Sigma2 domain of RNA polymerase sigma factors"/>
    <property type="match status" value="1"/>
</dbReference>
<dbReference type="InterPro" id="IPR016032">
    <property type="entry name" value="Sig_transdc_resp-reg_C-effctor"/>
</dbReference>
<dbReference type="Proteomes" id="UP000292564">
    <property type="component" value="Unassembled WGS sequence"/>
</dbReference>
<dbReference type="Gene3D" id="1.10.1740.10">
    <property type="match status" value="1"/>
</dbReference>
<evidence type="ECO:0000256" key="4">
    <source>
        <dbReference type="ARBA" id="ARBA00023082"/>
    </source>
</evidence>
<feature type="region of interest" description="Disordered" evidence="7">
    <location>
        <begin position="1"/>
        <end position="107"/>
    </location>
</feature>
<reference evidence="10 11" key="1">
    <citation type="submission" date="2019-02" db="EMBL/GenBank/DDBJ databases">
        <title>Sequencing the genomes of 1000 actinobacteria strains.</title>
        <authorList>
            <person name="Klenk H.-P."/>
        </authorList>
    </citation>
    <scope>NUCLEOTIDE SEQUENCE [LARGE SCALE GENOMIC DNA]</scope>
    <source>
        <strain evidence="10 11">DSM 45162</strain>
    </source>
</reference>
<evidence type="ECO:0000256" key="5">
    <source>
        <dbReference type="ARBA" id="ARBA00023163"/>
    </source>
</evidence>
<feature type="compositionally biased region" description="Pro residues" evidence="7">
    <location>
        <begin position="336"/>
        <end position="345"/>
    </location>
</feature>
<dbReference type="Pfam" id="PF04542">
    <property type="entry name" value="Sigma70_r2"/>
    <property type="match status" value="1"/>
</dbReference>
<dbReference type="InterPro" id="IPR007627">
    <property type="entry name" value="RNA_pol_sigma70_r2"/>
</dbReference>
<evidence type="ECO:0000313" key="10">
    <source>
        <dbReference type="EMBL" id="RZU46551.1"/>
    </source>
</evidence>
<dbReference type="OrthoDB" id="261230at2"/>
<dbReference type="InterPro" id="IPR013325">
    <property type="entry name" value="RNA_pol_sigma_r2"/>
</dbReference>
<dbReference type="GO" id="GO:0003677">
    <property type="term" value="F:DNA binding"/>
    <property type="evidence" value="ECO:0007669"/>
    <property type="project" value="UniProtKB-KW"/>
</dbReference>
<evidence type="ECO:0000256" key="1">
    <source>
        <dbReference type="ARBA" id="ARBA00010641"/>
    </source>
</evidence>
<keyword evidence="4" id="KW-0731">Sigma factor</keyword>
<comment type="caution">
    <text evidence="10">The sequence shown here is derived from an EMBL/GenBank/DDBJ whole genome shotgun (WGS) entry which is preliminary data.</text>
</comment>
<feature type="compositionally biased region" description="Pro residues" evidence="7">
    <location>
        <begin position="415"/>
        <end position="424"/>
    </location>
</feature>
<dbReference type="NCBIfam" id="TIGR02937">
    <property type="entry name" value="sigma70-ECF"/>
    <property type="match status" value="1"/>
</dbReference>
<dbReference type="PANTHER" id="PTHR43133:SF57">
    <property type="entry name" value="RNA POLYMERASE SIGMA-70 FACTOR"/>
    <property type="match status" value="1"/>
</dbReference>
<dbReference type="InterPro" id="IPR014284">
    <property type="entry name" value="RNA_pol_sigma-70_dom"/>
</dbReference>
<dbReference type="GO" id="GO:0006352">
    <property type="term" value="P:DNA-templated transcription initiation"/>
    <property type="evidence" value="ECO:0007669"/>
    <property type="project" value="InterPro"/>
</dbReference>
<dbReference type="AlphaFoldDB" id="A0A4Q7Z923"/>
<feature type="domain" description="RNA polymerase sigma factor 70 region 4 type 2" evidence="9">
    <location>
        <begin position="360"/>
        <end position="408"/>
    </location>
</feature>
<feature type="region of interest" description="Disordered" evidence="7">
    <location>
        <begin position="308"/>
        <end position="345"/>
    </location>
</feature>
<keyword evidence="5" id="KW-0804">Transcription</keyword>
<dbReference type="Gene3D" id="1.10.10.10">
    <property type="entry name" value="Winged helix-like DNA-binding domain superfamily/Winged helix DNA-binding domain"/>
    <property type="match status" value="3"/>
</dbReference>
<dbReference type="EMBL" id="SHKY01000002">
    <property type="protein sequence ID" value="RZU46551.1"/>
    <property type="molecule type" value="Genomic_DNA"/>
</dbReference>
<feature type="domain" description="RNA polymerase sigma factor 70 region 4 type 2" evidence="9">
    <location>
        <begin position="233"/>
        <end position="285"/>
    </location>
</feature>
<dbReference type="InterPro" id="IPR036388">
    <property type="entry name" value="WH-like_DNA-bd_sf"/>
</dbReference>
<feature type="domain" description="RNA polymerase sigma-70 region 2" evidence="8">
    <location>
        <begin position="131"/>
        <end position="196"/>
    </location>
</feature>
<dbReference type="SUPFAM" id="SSF46894">
    <property type="entry name" value="C-terminal effector domain of the bipartite response regulators"/>
    <property type="match status" value="1"/>
</dbReference>
<evidence type="ECO:0000256" key="2">
    <source>
        <dbReference type="ARBA" id="ARBA00021245"/>
    </source>
</evidence>
<evidence type="ECO:0000259" key="8">
    <source>
        <dbReference type="Pfam" id="PF04542"/>
    </source>
</evidence>
<dbReference type="InterPro" id="IPR039425">
    <property type="entry name" value="RNA_pol_sigma-70-like"/>
</dbReference>
<sequence length="495" mass="53978">MTVSSSATDDSARFCRGALTGAPRRPGPRRRPRQHIGDAAAVPAEEGQESSSRLVPRPSQRASDHAARPTPPAPPVREAPRASDHDRPNREEGAAEPAAYPAGPDPTDPAAKVWQLVVRAQAGDQDAFGQLYHQYVDTVFRFVYFRVGNRELAEDLTSDTFMRAFKRIGSYTWQGRDLGAWLVTIARNLAADHFKSGRYRLEVTTDEAIAVDGEDRTPEGNPETAVVDHITHMALFTAVKQLNPEQQQCITLRFLQGLTVAETARTMDMNESAVKALQYRSVRALARLLPEGFDWGRSAPSQQTIDVGLNGTGVPAEENSTRTDPAAHPSPAATVPKPPAPEPPMPIQVTAAPSPVPDSISARVRALPEQQRAIYMQIVEEGKTAAEVARSTGLAPSTVRVHLSRANRALAAPLPRQPQPPPEPTSRRRYIATDFSGTDVSPMSLMRLPKGQRDVVRRFLDGASRKQIAADLGISETTVRSQLCKAMQTLRSDEP</sequence>
<feature type="domain" description="RNA polymerase sigma factor 70 region 4 type 2" evidence="9">
    <location>
        <begin position="445"/>
        <end position="490"/>
    </location>
</feature>
<accession>A0A4Q7Z923</accession>
<dbReference type="PANTHER" id="PTHR43133">
    <property type="entry name" value="RNA POLYMERASE ECF-TYPE SIGMA FACTO"/>
    <property type="match status" value="1"/>
</dbReference>
<dbReference type="InterPro" id="IPR013324">
    <property type="entry name" value="RNA_pol_sigma_r3/r4-like"/>
</dbReference>
<evidence type="ECO:0000256" key="6">
    <source>
        <dbReference type="ARBA" id="ARBA00024701"/>
    </source>
</evidence>
<dbReference type="CDD" id="cd06171">
    <property type="entry name" value="Sigma70_r4"/>
    <property type="match status" value="1"/>
</dbReference>
<evidence type="ECO:0000259" key="9">
    <source>
        <dbReference type="Pfam" id="PF08281"/>
    </source>
</evidence>